<feature type="domain" description="ChsH2 C-terminal OB-fold" evidence="2">
    <location>
        <begin position="79"/>
        <end position="142"/>
    </location>
</feature>
<dbReference type="Pfam" id="PF12172">
    <property type="entry name" value="zf-ChsH2"/>
    <property type="match status" value="1"/>
</dbReference>
<name>A0A1H1BKU3_9ACTN</name>
<reference evidence="5" key="1">
    <citation type="submission" date="2016-10" db="EMBL/GenBank/DDBJ databases">
        <authorList>
            <person name="Varghese N."/>
            <person name="Submissions S."/>
        </authorList>
    </citation>
    <scope>NUCLEOTIDE SEQUENCE [LARGE SCALE GENOMIC DNA]</scope>
    <source>
        <strain evidence="5">DSM 44142</strain>
    </source>
</reference>
<proteinExistence type="predicted"/>
<dbReference type="SUPFAM" id="SSF50249">
    <property type="entry name" value="Nucleic acid-binding proteins"/>
    <property type="match status" value="2"/>
</dbReference>
<keyword evidence="5" id="KW-1185">Reference proteome</keyword>
<evidence type="ECO:0000313" key="4">
    <source>
        <dbReference type="EMBL" id="SDQ52473.1"/>
    </source>
</evidence>
<dbReference type="InterPro" id="IPR022002">
    <property type="entry name" value="ChsH2_Znr"/>
</dbReference>
<dbReference type="Gene3D" id="6.10.30.10">
    <property type="match status" value="2"/>
</dbReference>
<feature type="domain" description="ChsH2 rubredoxin-like zinc ribbon" evidence="3">
    <location>
        <begin position="200"/>
        <end position="226"/>
    </location>
</feature>
<dbReference type="InterPro" id="IPR002878">
    <property type="entry name" value="ChsH2_C"/>
</dbReference>
<dbReference type="Pfam" id="PF01796">
    <property type="entry name" value="OB_ChsH2_C"/>
    <property type="match status" value="2"/>
</dbReference>
<gene>
    <name evidence="4" type="ORF">SAMN04489765_0743</name>
</gene>
<dbReference type="Proteomes" id="UP000183053">
    <property type="component" value="Unassembled WGS sequence"/>
</dbReference>
<dbReference type="STRING" id="47312.SAMN04489765_0743"/>
<feature type="domain" description="ChsH2 C-terminal OB-fold" evidence="2">
    <location>
        <begin position="235"/>
        <end position="300"/>
    </location>
</feature>
<dbReference type="InterPro" id="IPR052513">
    <property type="entry name" value="Thioester_dehydratase-like"/>
</dbReference>
<evidence type="ECO:0000313" key="5">
    <source>
        <dbReference type="Proteomes" id="UP000183053"/>
    </source>
</evidence>
<dbReference type="AlphaFoldDB" id="A0A1H1BKU3"/>
<dbReference type="PANTHER" id="PTHR34075">
    <property type="entry name" value="BLR3430 PROTEIN"/>
    <property type="match status" value="1"/>
</dbReference>
<evidence type="ECO:0000259" key="3">
    <source>
        <dbReference type="Pfam" id="PF12172"/>
    </source>
</evidence>
<evidence type="ECO:0000259" key="2">
    <source>
        <dbReference type="Pfam" id="PF01796"/>
    </source>
</evidence>
<dbReference type="PANTHER" id="PTHR34075:SF5">
    <property type="entry name" value="BLR3430 PROTEIN"/>
    <property type="match status" value="1"/>
</dbReference>
<feature type="region of interest" description="Disordered" evidence="1">
    <location>
        <begin position="307"/>
        <end position="332"/>
    </location>
</feature>
<protein>
    <recommendedName>
        <fullName evidence="6">DNA-binding protein</fullName>
    </recommendedName>
</protein>
<organism evidence="4 5">
    <name type="scientific">Tsukamurella pulmonis</name>
    <dbReference type="NCBI Taxonomy" id="47312"/>
    <lineage>
        <taxon>Bacteria</taxon>
        <taxon>Bacillati</taxon>
        <taxon>Actinomycetota</taxon>
        <taxon>Actinomycetes</taxon>
        <taxon>Mycobacteriales</taxon>
        <taxon>Tsukamurellaceae</taxon>
        <taxon>Tsukamurella</taxon>
    </lineage>
</organism>
<accession>A0A1H1BKU3</accession>
<dbReference type="InterPro" id="IPR012340">
    <property type="entry name" value="NA-bd_OB-fold"/>
</dbReference>
<evidence type="ECO:0000256" key="1">
    <source>
        <dbReference type="SAM" id="MobiDB-lite"/>
    </source>
</evidence>
<evidence type="ECO:0008006" key="6">
    <source>
        <dbReference type="Google" id="ProtNLM"/>
    </source>
</evidence>
<dbReference type="EMBL" id="FNLF01000002">
    <property type="protein sequence ID" value="SDQ52473.1"/>
    <property type="molecule type" value="Genomic_DNA"/>
</dbReference>
<sequence length="332" mass="36133">MRQKVRTCFTREVTAEPQTLSAPMHLSFDYTRSLGPVLGAFMTNLRARRIVGTRDAAGRVHVPPLEFDPDTTAALTEVVPVSDTGTVTSWSWNQHPVDGQPFDRPFAYALIRLDGADTALLHAVNVASSADMATGMRVHARWAAETTGAIGDITHFVPGEGGGVPDVAEPAGEPIEILTTPVELRLEHSASEPETRYLRALAEGRLLGQRCGKCGNVYVPPRNACPIDGIPTTDEVDLPDTGVVTTFCVVNVPFQGQRIKPPYVAAYVLIDGADIPFLHLVLGCDPSEVRMGMRVRAVWKPREEWTESPGNISHFEPTGDPDAPYSSYEKHL</sequence>